<feature type="chain" id="PRO_5045902205" description="Secreted protein" evidence="1">
    <location>
        <begin position="30"/>
        <end position="168"/>
    </location>
</feature>
<dbReference type="Proteomes" id="UP001499843">
    <property type="component" value="Unassembled WGS sequence"/>
</dbReference>
<sequence length="168" mass="17352">MHSHKLIAALALATGLAAPAALVATPALAATSTTLSSTMASTCRVELYDIDNLDVDERDGKDELRFLVGGNLFPRPGYFAMRNGDDGDPADFGNPSTAVSSTGSVSFNLREVTPPIVGSGDSLGSITVSGSSVCAPLTTGGVDYVQDVIDGTDETFYSYLVELKVTGL</sequence>
<evidence type="ECO:0000256" key="1">
    <source>
        <dbReference type="SAM" id="SignalP"/>
    </source>
</evidence>
<evidence type="ECO:0008006" key="4">
    <source>
        <dbReference type="Google" id="ProtNLM"/>
    </source>
</evidence>
<accession>A0ABN3CM74</accession>
<gene>
    <name evidence="2" type="ORF">GCM10009850_059550</name>
</gene>
<reference evidence="2 3" key="1">
    <citation type="journal article" date="2019" name="Int. J. Syst. Evol. Microbiol.">
        <title>The Global Catalogue of Microorganisms (GCM) 10K type strain sequencing project: providing services to taxonomists for standard genome sequencing and annotation.</title>
        <authorList>
            <consortium name="The Broad Institute Genomics Platform"/>
            <consortium name="The Broad Institute Genome Sequencing Center for Infectious Disease"/>
            <person name="Wu L."/>
            <person name="Ma J."/>
        </authorList>
    </citation>
    <scope>NUCLEOTIDE SEQUENCE [LARGE SCALE GENOMIC DNA]</scope>
    <source>
        <strain evidence="2 3">JCM 16114</strain>
    </source>
</reference>
<evidence type="ECO:0000313" key="3">
    <source>
        <dbReference type="Proteomes" id="UP001499843"/>
    </source>
</evidence>
<feature type="signal peptide" evidence="1">
    <location>
        <begin position="1"/>
        <end position="29"/>
    </location>
</feature>
<comment type="caution">
    <text evidence="2">The sequence shown here is derived from an EMBL/GenBank/DDBJ whole genome shotgun (WGS) entry which is preliminary data.</text>
</comment>
<keyword evidence="3" id="KW-1185">Reference proteome</keyword>
<dbReference type="RefSeq" id="WP_344481418.1">
    <property type="nucleotide sequence ID" value="NZ_BAAAQX010000016.1"/>
</dbReference>
<proteinExistence type="predicted"/>
<name>A0ABN3CM74_9ACTN</name>
<dbReference type="EMBL" id="BAAAQX010000016">
    <property type="protein sequence ID" value="GAA2210496.1"/>
    <property type="molecule type" value="Genomic_DNA"/>
</dbReference>
<evidence type="ECO:0000313" key="2">
    <source>
        <dbReference type="EMBL" id="GAA2210496.1"/>
    </source>
</evidence>
<organism evidence="2 3">
    <name type="scientific">Nonomuraea monospora</name>
    <dbReference type="NCBI Taxonomy" id="568818"/>
    <lineage>
        <taxon>Bacteria</taxon>
        <taxon>Bacillati</taxon>
        <taxon>Actinomycetota</taxon>
        <taxon>Actinomycetes</taxon>
        <taxon>Streptosporangiales</taxon>
        <taxon>Streptosporangiaceae</taxon>
        <taxon>Nonomuraea</taxon>
    </lineage>
</organism>
<keyword evidence="1" id="KW-0732">Signal</keyword>
<protein>
    <recommendedName>
        <fullName evidence="4">Secreted protein</fullName>
    </recommendedName>
</protein>